<sequence length="162" mass="18766">MSQILTIMGVLLLSGFSLPAAAENANYTFETEAQERQFRQLINELRCPKCQNQSIADSDAPLALDLRERVYQMTKDGASRDEIIDFMRVRYGDFVHYKPPMNATTMVLWWGPGLVLLLGIGTIIYRVRQQRREPDQLSAIEQQRLDELMAEEKQQSDKERRE</sequence>
<comment type="similarity">
    <text evidence="1 7">Belongs to the CcmH/CycL/Ccl2/NrfF family.</text>
</comment>
<dbReference type="FunFam" id="1.10.8.640:FF:000001">
    <property type="entry name" value="Cytochrome c-type biogenesis protein"/>
    <property type="match status" value="1"/>
</dbReference>
<dbReference type="InterPro" id="IPR051263">
    <property type="entry name" value="C-type_cytochrome_biogenesis"/>
</dbReference>
<evidence type="ECO:0000256" key="6">
    <source>
        <dbReference type="ARBA" id="ARBA00023004"/>
    </source>
</evidence>
<keyword evidence="4 7" id="KW-0732">Signal</keyword>
<evidence type="ECO:0000259" key="8">
    <source>
        <dbReference type="Pfam" id="PF03918"/>
    </source>
</evidence>
<comment type="function">
    <text evidence="7">Possible subunit of a heme lyase.</text>
</comment>
<protein>
    <recommendedName>
        <fullName evidence="7">Cytochrome c-type biogenesis protein</fullName>
    </recommendedName>
</protein>
<evidence type="ECO:0000256" key="5">
    <source>
        <dbReference type="ARBA" id="ARBA00022748"/>
    </source>
</evidence>
<keyword evidence="7" id="KW-0472">Membrane</keyword>
<evidence type="ECO:0000256" key="7">
    <source>
        <dbReference type="RuleBase" id="RU364112"/>
    </source>
</evidence>
<dbReference type="EMBL" id="PIPL01000001">
    <property type="protein sequence ID" value="RUO27118.1"/>
    <property type="molecule type" value="Genomic_DNA"/>
</dbReference>
<dbReference type="OrthoDB" id="9804975at2"/>
<dbReference type="GO" id="GO:0046872">
    <property type="term" value="F:metal ion binding"/>
    <property type="evidence" value="ECO:0007669"/>
    <property type="project" value="UniProtKB-KW"/>
</dbReference>
<keyword evidence="7" id="KW-0812">Transmembrane</keyword>
<dbReference type="PANTHER" id="PTHR47870:SF1">
    <property type="entry name" value="CYTOCHROME C-TYPE BIOGENESIS PROTEIN CCMH"/>
    <property type="match status" value="1"/>
</dbReference>
<dbReference type="InterPro" id="IPR038297">
    <property type="entry name" value="CcmH/CycL/NrfF/Ccl2_sf"/>
</dbReference>
<evidence type="ECO:0000256" key="4">
    <source>
        <dbReference type="ARBA" id="ARBA00022729"/>
    </source>
</evidence>
<organism evidence="9 10">
    <name type="scientific">Aliidiomarina minuta</name>
    <dbReference type="NCBI Taxonomy" id="880057"/>
    <lineage>
        <taxon>Bacteria</taxon>
        <taxon>Pseudomonadati</taxon>
        <taxon>Pseudomonadota</taxon>
        <taxon>Gammaproteobacteria</taxon>
        <taxon>Alteromonadales</taxon>
        <taxon>Idiomarinaceae</taxon>
        <taxon>Aliidiomarina</taxon>
    </lineage>
</organism>
<feature type="domain" description="CcmH/CycL/Ccl2/NrfF N-terminal" evidence="8">
    <location>
        <begin position="11"/>
        <end position="149"/>
    </location>
</feature>
<keyword evidence="10" id="KW-1185">Reference proteome</keyword>
<keyword evidence="3 7" id="KW-0479">Metal-binding</keyword>
<evidence type="ECO:0000256" key="1">
    <source>
        <dbReference type="ARBA" id="ARBA00010342"/>
    </source>
</evidence>
<dbReference type="InterPro" id="IPR005616">
    <property type="entry name" value="CcmH/CycL/Ccl2/NrfF_N"/>
</dbReference>
<evidence type="ECO:0000256" key="3">
    <source>
        <dbReference type="ARBA" id="ARBA00022723"/>
    </source>
</evidence>
<dbReference type="Gene3D" id="1.10.8.640">
    <property type="entry name" value="Cytochrome C biogenesis protein"/>
    <property type="match status" value="1"/>
</dbReference>
<feature type="signal peptide" evidence="7">
    <location>
        <begin position="1"/>
        <end position="22"/>
    </location>
</feature>
<dbReference type="GO" id="GO:0005886">
    <property type="term" value="C:plasma membrane"/>
    <property type="evidence" value="ECO:0007669"/>
    <property type="project" value="TreeGrafter"/>
</dbReference>
<evidence type="ECO:0000256" key="2">
    <source>
        <dbReference type="ARBA" id="ARBA00022617"/>
    </source>
</evidence>
<keyword evidence="7" id="KW-1133">Transmembrane helix</keyword>
<feature type="chain" id="PRO_5018811758" description="Cytochrome c-type biogenesis protein" evidence="7">
    <location>
        <begin position="23"/>
        <end position="162"/>
    </location>
</feature>
<dbReference type="Pfam" id="PF03918">
    <property type="entry name" value="CcmH"/>
    <property type="match status" value="1"/>
</dbReference>
<reference evidence="9 10" key="1">
    <citation type="journal article" date="2011" name="Front. Microbiol.">
        <title>Genomic signatures of strain selection and enhancement in Bacillus atrophaeus var. globigii, a historical biowarfare simulant.</title>
        <authorList>
            <person name="Gibbons H.S."/>
            <person name="Broomall S.M."/>
            <person name="McNew L.A."/>
            <person name="Daligault H."/>
            <person name="Chapman C."/>
            <person name="Bruce D."/>
            <person name="Karavis M."/>
            <person name="Krepps M."/>
            <person name="McGregor P.A."/>
            <person name="Hong C."/>
            <person name="Park K.H."/>
            <person name="Akmal A."/>
            <person name="Feldman A."/>
            <person name="Lin J.S."/>
            <person name="Chang W.E."/>
            <person name="Higgs B.W."/>
            <person name="Demirev P."/>
            <person name="Lindquist J."/>
            <person name="Liem A."/>
            <person name="Fochler E."/>
            <person name="Read T.D."/>
            <person name="Tapia R."/>
            <person name="Johnson S."/>
            <person name="Bishop-Lilly K.A."/>
            <person name="Detter C."/>
            <person name="Han C."/>
            <person name="Sozhamannan S."/>
            <person name="Rosenzweig C.N."/>
            <person name="Skowronski E.W."/>
        </authorList>
    </citation>
    <scope>NUCLEOTIDE SEQUENCE [LARGE SCALE GENOMIC DNA]</scope>
    <source>
        <strain evidence="9 10">MLST1</strain>
    </source>
</reference>
<dbReference type="GO" id="GO:0017004">
    <property type="term" value="P:cytochrome complex assembly"/>
    <property type="evidence" value="ECO:0007669"/>
    <property type="project" value="UniProtKB-KW"/>
</dbReference>
<evidence type="ECO:0000313" key="10">
    <source>
        <dbReference type="Proteomes" id="UP000288293"/>
    </source>
</evidence>
<dbReference type="PANTHER" id="PTHR47870">
    <property type="entry name" value="CYTOCHROME C-TYPE BIOGENESIS PROTEIN CCMH"/>
    <property type="match status" value="1"/>
</dbReference>
<dbReference type="AlphaFoldDB" id="A0A432WBZ0"/>
<name>A0A432WBZ0_9GAMM</name>
<accession>A0A432WBZ0</accession>
<comment type="caution">
    <text evidence="9">The sequence shown here is derived from an EMBL/GenBank/DDBJ whole genome shotgun (WGS) entry which is preliminary data.</text>
</comment>
<keyword evidence="6 7" id="KW-0408">Iron</keyword>
<feature type="transmembrane region" description="Helical" evidence="7">
    <location>
        <begin position="107"/>
        <end position="127"/>
    </location>
</feature>
<dbReference type="CDD" id="cd16378">
    <property type="entry name" value="CcmH_N"/>
    <property type="match status" value="1"/>
</dbReference>
<dbReference type="Proteomes" id="UP000288293">
    <property type="component" value="Unassembled WGS sequence"/>
</dbReference>
<evidence type="ECO:0000313" key="9">
    <source>
        <dbReference type="EMBL" id="RUO27118.1"/>
    </source>
</evidence>
<keyword evidence="2 7" id="KW-0349">Heme</keyword>
<proteinExistence type="inferred from homology"/>
<keyword evidence="5" id="KW-0201">Cytochrome c-type biogenesis</keyword>
<gene>
    <name evidence="9" type="ORF">CWE09_06480</name>
</gene>